<reference evidence="2" key="1">
    <citation type="submission" date="2019-03" db="EMBL/GenBank/DDBJ databases">
        <title>WGS assembly of Setaria viridis.</title>
        <authorList>
            <person name="Huang P."/>
            <person name="Jenkins J."/>
            <person name="Grimwood J."/>
            <person name="Barry K."/>
            <person name="Healey A."/>
            <person name="Mamidi S."/>
            <person name="Sreedasyam A."/>
            <person name="Shu S."/>
            <person name="Feldman M."/>
            <person name="Wu J."/>
            <person name="Yu Y."/>
            <person name="Chen C."/>
            <person name="Johnson J."/>
            <person name="Rokhsar D."/>
            <person name="Baxter I."/>
            <person name="Schmutz J."/>
            <person name="Brutnell T."/>
            <person name="Kellogg E."/>
        </authorList>
    </citation>
    <scope>NUCLEOTIDE SEQUENCE [LARGE SCALE GENOMIC DNA]</scope>
</reference>
<sequence length="107" mass="11930">MARSPHRSIPVPSRSLRRGFCSQDAPPEIAPKSIPTANPDLMFSEITPFFHRALPSPVSVATRRARFRHCCLRRLLSPPRPASVATRRAAAVAHQARRWTAGDDPIR</sequence>
<dbReference type="Proteomes" id="UP000298652">
    <property type="component" value="Chromosome 8"/>
</dbReference>
<evidence type="ECO:0000313" key="3">
    <source>
        <dbReference type="Proteomes" id="UP000298652"/>
    </source>
</evidence>
<evidence type="ECO:0000256" key="1">
    <source>
        <dbReference type="SAM" id="MobiDB-lite"/>
    </source>
</evidence>
<evidence type="ECO:0000313" key="2">
    <source>
        <dbReference type="EMBL" id="TKW02096.1"/>
    </source>
</evidence>
<accession>A0A4V6D3C7</accession>
<dbReference type="AlphaFoldDB" id="A0A4V6D3C7"/>
<name>A0A4V6D3C7_SETVI</name>
<feature type="region of interest" description="Disordered" evidence="1">
    <location>
        <begin position="1"/>
        <end position="36"/>
    </location>
</feature>
<organism evidence="2 3">
    <name type="scientific">Setaria viridis</name>
    <name type="common">Green bristlegrass</name>
    <name type="synonym">Setaria italica subsp. viridis</name>
    <dbReference type="NCBI Taxonomy" id="4556"/>
    <lineage>
        <taxon>Eukaryota</taxon>
        <taxon>Viridiplantae</taxon>
        <taxon>Streptophyta</taxon>
        <taxon>Embryophyta</taxon>
        <taxon>Tracheophyta</taxon>
        <taxon>Spermatophyta</taxon>
        <taxon>Magnoliopsida</taxon>
        <taxon>Liliopsida</taxon>
        <taxon>Poales</taxon>
        <taxon>Poaceae</taxon>
        <taxon>PACMAD clade</taxon>
        <taxon>Panicoideae</taxon>
        <taxon>Panicodae</taxon>
        <taxon>Paniceae</taxon>
        <taxon>Cenchrinae</taxon>
        <taxon>Setaria</taxon>
    </lineage>
</organism>
<proteinExistence type="predicted"/>
<dbReference type="Gramene" id="TKW02096">
    <property type="protein sequence ID" value="TKW02096"/>
    <property type="gene ID" value="SEVIR_8G222421v2"/>
</dbReference>
<protein>
    <submittedName>
        <fullName evidence="2">Uncharacterized protein</fullName>
    </submittedName>
</protein>
<gene>
    <name evidence="2" type="ORF">SEVIR_8G222421v2</name>
</gene>
<keyword evidence="3" id="KW-1185">Reference proteome</keyword>
<dbReference type="EMBL" id="CM016559">
    <property type="protein sequence ID" value="TKW02096.1"/>
    <property type="molecule type" value="Genomic_DNA"/>
</dbReference>